<dbReference type="AlphaFoldDB" id="A0A8H7TC40"/>
<dbReference type="OrthoDB" id="3473305at2759"/>
<evidence type="ECO:0000313" key="2">
    <source>
        <dbReference type="EMBL" id="KAG4418875.1"/>
    </source>
</evidence>
<evidence type="ECO:0000259" key="1">
    <source>
        <dbReference type="Pfam" id="PF20150"/>
    </source>
</evidence>
<dbReference type="PANTHER" id="PTHR35910:SF6">
    <property type="entry name" value="2EXR DOMAIN-CONTAINING PROTEIN"/>
    <property type="match status" value="1"/>
</dbReference>
<dbReference type="PANTHER" id="PTHR35910">
    <property type="entry name" value="2EXR DOMAIN-CONTAINING PROTEIN"/>
    <property type="match status" value="1"/>
</dbReference>
<accession>A0A8H7TC40</accession>
<reference evidence="2" key="1">
    <citation type="submission" date="2021-02" db="EMBL/GenBank/DDBJ databases">
        <title>Genome sequence Cadophora malorum strain M34.</title>
        <authorList>
            <person name="Stefanovic E."/>
            <person name="Vu D."/>
            <person name="Scully C."/>
            <person name="Dijksterhuis J."/>
            <person name="Roader J."/>
            <person name="Houbraken J."/>
        </authorList>
    </citation>
    <scope>NUCLEOTIDE SEQUENCE</scope>
    <source>
        <strain evidence="2">M34</strain>
    </source>
</reference>
<organism evidence="2 3">
    <name type="scientific">Cadophora malorum</name>
    <dbReference type="NCBI Taxonomy" id="108018"/>
    <lineage>
        <taxon>Eukaryota</taxon>
        <taxon>Fungi</taxon>
        <taxon>Dikarya</taxon>
        <taxon>Ascomycota</taxon>
        <taxon>Pezizomycotina</taxon>
        <taxon>Leotiomycetes</taxon>
        <taxon>Helotiales</taxon>
        <taxon>Ploettnerulaceae</taxon>
        <taxon>Cadophora</taxon>
    </lineage>
</organism>
<dbReference type="Proteomes" id="UP000664132">
    <property type="component" value="Unassembled WGS sequence"/>
</dbReference>
<keyword evidence="3" id="KW-1185">Reference proteome</keyword>
<proteinExistence type="predicted"/>
<dbReference type="EMBL" id="JAFJYH010000118">
    <property type="protein sequence ID" value="KAG4418875.1"/>
    <property type="molecule type" value="Genomic_DNA"/>
</dbReference>
<gene>
    <name evidence="2" type="ORF">IFR04_007999</name>
</gene>
<sequence>MATTFTSFPKLATELQDLIWEAAIKNYEPLTVKIRSILDKHNEHKAWNARWSTEHNSRGTRAPGMLSVCKNSRSIALKYFKLAFAGVDNKPIWFNFQTDILAAPRDLLFDIELPNFRIPLEIELFNQNSLMRDFAHVEQVVEYSEHAGYHRMLQNRQDRRYKIFLKLERLGEKKGNRPLLWLK</sequence>
<dbReference type="InterPro" id="IPR045518">
    <property type="entry name" value="2EXR"/>
</dbReference>
<evidence type="ECO:0000313" key="3">
    <source>
        <dbReference type="Proteomes" id="UP000664132"/>
    </source>
</evidence>
<name>A0A8H7TC40_9HELO</name>
<protein>
    <recommendedName>
        <fullName evidence="1">2EXR domain-containing protein</fullName>
    </recommendedName>
</protein>
<dbReference type="Pfam" id="PF20150">
    <property type="entry name" value="2EXR"/>
    <property type="match status" value="1"/>
</dbReference>
<feature type="domain" description="2EXR" evidence="1">
    <location>
        <begin position="5"/>
        <end position="101"/>
    </location>
</feature>
<comment type="caution">
    <text evidence="2">The sequence shown here is derived from an EMBL/GenBank/DDBJ whole genome shotgun (WGS) entry which is preliminary data.</text>
</comment>